<reference evidence="1 2" key="1">
    <citation type="submission" date="2018-02" db="EMBL/GenBank/DDBJ databases">
        <title>Draft genome of wild Prunus yedoensis var. nudiflora.</title>
        <authorList>
            <person name="Baek S."/>
            <person name="Kim J.-H."/>
            <person name="Choi K."/>
            <person name="Kim G.-B."/>
            <person name="Cho A."/>
            <person name="Jang H."/>
            <person name="Shin C.-H."/>
            <person name="Yu H.-J."/>
            <person name="Mun J.-H."/>
        </authorList>
    </citation>
    <scope>NUCLEOTIDE SEQUENCE [LARGE SCALE GENOMIC DNA]</scope>
    <source>
        <strain evidence="2">cv. Jeju island</strain>
        <tissue evidence="1">Leaf</tissue>
    </source>
</reference>
<organism evidence="1 2">
    <name type="scientific">Prunus yedoensis var. nudiflora</name>
    <dbReference type="NCBI Taxonomy" id="2094558"/>
    <lineage>
        <taxon>Eukaryota</taxon>
        <taxon>Viridiplantae</taxon>
        <taxon>Streptophyta</taxon>
        <taxon>Embryophyta</taxon>
        <taxon>Tracheophyta</taxon>
        <taxon>Spermatophyta</taxon>
        <taxon>Magnoliopsida</taxon>
        <taxon>eudicotyledons</taxon>
        <taxon>Gunneridae</taxon>
        <taxon>Pentapetalae</taxon>
        <taxon>rosids</taxon>
        <taxon>fabids</taxon>
        <taxon>Rosales</taxon>
        <taxon>Rosaceae</taxon>
        <taxon>Amygdaloideae</taxon>
        <taxon>Amygdaleae</taxon>
        <taxon>Prunus</taxon>
    </lineage>
</organism>
<dbReference type="EMBL" id="PJQY01002737">
    <property type="protein sequence ID" value="PQM42975.1"/>
    <property type="molecule type" value="Genomic_DNA"/>
</dbReference>
<proteinExistence type="predicted"/>
<dbReference type="Proteomes" id="UP000250321">
    <property type="component" value="Unassembled WGS sequence"/>
</dbReference>
<dbReference type="AlphaFoldDB" id="A0A314UZJ7"/>
<name>A0A314UZJ7_PRUYE</name>
<dbReference type="PANTHER" id="PTHR33702">
    <property type="entry name" value="BNAA09G40010D PROTEIN"/>
    <property type="match status" value="1"/>
</dbReference>
<gene>
    <name evidence="1" type="ORF">Pyn_27028</name>
</gene>
<dbReference type="OrthoDB" id="764584at2759"/>
<keyword evidence="2" id="KW-1185">Reference proteome</keyword>
<dbReference type="PANTHER" id="PTHR33702:SF2">
    <property type="match status" value="1"/>
</dbReference>
<sequence>MEIFPTTHYDNLKRYWRGRRYQRLNGDTKKKMRVTRLGGANGTKTTRRVWKLRSAIPKLRLMKFLSPIKLLAKFHDAYVDMMYRIAGNAASVGRVSGKKVARAQDQISMASCGEEVDARLVLEIYKRLAASRQLLIDY</sequence>
<protein>
    <submittedName>
        <fullName evidence="1">Uncharacterized protein</fullName>
    </submittedName>
</protein>
<dbReference type="STRING" id="2094558.A0A314UZJ7"/>
<evidence type="ECO:0000313" key="1">
    <source>
        <dbReference type="EMBL" id="PQM42975.1"/>
    </source>
</evidence>
<evidence type="ECO:0000313" key="2">
    <source>
        <dbReference type="Proteomes" id="UP000250321"/>
    </source>
</evidence>
<accession>A0A314UZJ7</accession>
<comment type="caution">
    <text evidence="1">The sequence shown here is derived from an EMBL/GenBank/DDBJ whole genome shotgun (WGS) entry which is preliminary data.</text>
</comment>